<dbReference type="EMBL" id="JAWLKI010000038">
    <property type="protein sequence ID" value="MDV6309922.1"/>
    <property type="molecule type" value="Genomic_DNA"/>
</dbReference>
<organism evidence="1 2">
    <name type="scientific">Gordonia amicalis</name>
    <dbReference type="NCBI Taxonomy" id="89053"/>
    <lineage>
        <taxon>Bacteria</taxon>
        <taxon>Bacillati</taxon>
        <taxon>Actinomycetota</taxon>
        <taxon>Actinomycetes</taxon>
        <taxon>Mycobacteriales</taxon>
        <taxon>Gordoniaceae</taxon>
        <taxon>Gordonia</taxon>
    </lineage>
</organism>
<accession>A0ABU4DJK7</accession>
<keyword evidence="2" id="KW-1185">Reference proteome</keyword>
<evidence type="ECO:0000313" key="2">
    <source>
        <dbReference type="Proteomes" id="UP001185779"/>
    </source>
</evidence>
<proteinExistence type="predicted"/>
<name>A0ABU4DJK7_9ACTN</name>
<comment type="caution">
    <text evidence="1">The sequence shown here is derived from an EMBL/GenBank/DDBJ whole genome shotgun (WGS) entry which is preliminary data.</text>
</comment>
<reference evidence="1 2" key="1">
    <citation type="submission" date="2023-10" db="EMBL/GenBank/DDBJ databases">
        <title>Development of a sustainable strategy for remediation of hydrocarbon-contaminated territories based on the waste exchange concept.</title>
        <authorList>
            <person name="Krivoruchko A."/>
        </authorList>
    </citation>
    <scope>NUCLEOTIDE SEQUENCE [LARGE SCALE GENOMIC DNA]</scope>
    <source>
        <strain evidence="1 2">IEGM 1266</strain>
    </source>
</reference>
<protein>
    <submittedName>
        <fullName evidence="1">Uncharacterized protein</fullName>
    </submittedName>
</protein>
<gene>
    <name evidence="1" type="ORF">R3P94_21885</name>
</gene>
<sequence>MGSAGFVIPGGQTLMPYKTDRDRDGRWVIIDRGQCPGIVYTDDDEVLGFSFMPKVAGAELDPTPMLTQIDANYAAGLTATQAFELIAANSGSQIDEGDLRTWRKTRMRKRPDMSSLTRTDAAEVKAVTRIDD</sequence>
<dbReference type="RefSeq" id="WP_317505633.1">
    <property type="nucleotide sequence ID" value="NZ_JAWLKI010000038.1"/>
</dbReference>
<evidence type="ECO:0000313" key="1">
    <source>
        <dbReference type="EMBL" id="MDV6309922.1"/>
    </source>
</evidence>
<dbReference type="Proteomes" id="UP001185779">
    <property type="component" value="Unassembled WGS sequence"/>
</dbReference>